<organism evidence="2 3">
    <name type="scientific">Pontivivens marinum</name>
    <dbReference type="NCBI Taxonomy" id="1690039"/>
    <lineage>
        <taxon>Bacteria</taxon>
        <taxon>Pseudomonadati</taxon>
        <taxon>Pseudomonadota</taxon>
        <taxon>Alphaproteobacteria</taxon>
        <taxon>Rhodobacterales</taxon>
        <taxon>Paracoccaceae</taxon>
        <taxon>Pontivivens</taxon>
    </lineage>
</organism>
<evidence type="ECO:0008006" key="4">
    <source>
        <dbReference type="Google" id="ProtNLM"/>
    </source>
</evidence>
<dbReference type="PANTHER" id="PTHR42941">
    <property type="entry name" value="SLL1037 PROTEIN"/>
    <property type="match status" value="1"/>
</dbReference>
<name>A0A2C9CUF5_9RHOB</name>
<dbReference type="EMBL" id="OCTN01000006">
    <property type="protein sequence ID" value="SOH94954.1"/>
    <property type="molecule type" value="Genomic_DNA"/>
</dbReference>
<proteinExistence type="predicted"/>
<dbReference type="Pfam" id="PF16868">
    <property type="entry name" value="NMT1_3"/>
    <property type="match status" value="1"/>
</dbReference>
<evidence type="ECO:0000313" key="2">
    <source>
        <dbReference type="EMBL" id="SOH94954.1"/>
    </source>
</evidence>
<evidence type="ECO:0000256" key="1">
    <source>
        <dbReference type="SAM" id="SignalP"/>
    </source>
</evidence>
<dbReference type="RefSeq" id="WP_097931026.1">
    <property type="nucleotide sequence ID" value="NZ_OCTN01000006.1"/>
</dbReference>
<evidence type="ECO:0000313" key="3">
    <source>
        <dbReference type="Proteomes" id="UP000220034"/>
    </source>
</evidence>
<keyword evidence="3" id="KW-1185">Reference proteome</keyword>
<dbReference type="NCBIfam" id="TIGR02122">
    <property type="entry name" value="TRAP_TAXI"/>
    <property type="match status" value="1"/>
</dbReference>
<keyword evidence="1" id="KW-0732">Signal</keyword>
<reference evidence="3" key="1">
    <citation type="submission" date="2017-09" db="EMBL/GenBank/DDBJ databases">
        <authorList>
            <person name="Varghese N."/>
            <person name="Submissions S."/>
        </authorList>
    </citation>
    <scope>NUCLEOTIDE SEQUENCE [LARGE SCALE GENOMIC DNA]</scope>
    <source>
        <strain evidence="3">C7</strain>
    </source>
</reference>
<dbReference type="PANTHER" id="PTHR42941:SF1">
    <property type="entry name" value="SLL1037 PROTEIN"/>
    <property type="match status" value="1"/>
</dbReference>
<dbReference type="InterPro" id="IPR011852">
    <property type="entry name" value="TRAP_TAXI"/>
</dbReference>
<dbReference type="Gene3D" id="3.40.190.10">
    <property type="entry name" value="Periplasmic binding protein-like II"/>
    <property type="match status" value="2"/>
</dbReference>
<feature type="signal peptide" evidence="1">
    <location>
        <begin position="1"/>
        <end position="27"/>
    </location>
</feature>
<sequence>MRSSFKKLTTTLIATLSLTAAASVAQAQEPLTLGVTGQGSTVYSMGAPLAQLLEANGIPVRLQPMGGTTAYTPLFGTGEIDIGIVNFSVLRSGYTGAAPFPQANEDIRLLSVLYPFMVGLIAREDSDIASIEDVAGLRLPGGFNQQPYINPIIRALLATGGLTTDDVEAVPVPTIGAGLDDFDTGRIDVGYFGIGGGRVIQSDSAVGGLKFIPVPDTPEAVTAMNQHLTGAFVHTLEAGSFVGIDADTPVMAYDMMLAVGADVPDETVARIAEILATNKDALVEGFGGYAGFEPELMAKPEYEIPYHTGAISYYESSNLWD</sequence>
<dbReference type="SUPFAM" id="SSF53850">
    <property type="entry name" value="Periplasmic binding protein-like II"/>
    <property type="match status" value="1"/>
</dbReference>
<dbReference type="AlphaFoldDB" id="A0A2C9CUF5"/>
<protein>
    <recommendedName>
        <fullName evidence="4">TRAP transporter solute receptor, TAXI family</fullName>
    </recommendedName>
</protein>
<accession>A0A2C9CUF5</accession>
<gene>
    <name evidence="2" type="ORF">SAMN06273572_106105</name>
</gene>
<dbReference type="OrthoDB" id="9776669at2"/>
<dbReference type="Proteomes" id="UP000220034">
    <property type="component" value="Unassembled WGS sequence"/>
</dbReference>
<feature type="chain" id="PRO_5013220123" description="TRAP transporter solute receptor, TAXI family" evidence="1">
    <location>
        <begin position="28"/>
        <end position="321"/>
    </location>
</feature>